<organism evidence="2 3">
    <name type="scientific">Megalops atlanticus</name>
    <name type="common">Tarpon</name>
    <name type="synonym">Clupea gigantea</name>
    <dbReference type="NCBI Taxonomy" id="7932"/>
    <lineage>
        <taxon>Eukaryota</taxon>
        <taxon>Metazoa</taxon>
        <taxon>Chordata</taxon>
        <taxon>Craniata</taxon>
        <taxon>Vertebrata</taxon>
        <taxon>Euteleostomi</taxon>
        <taxon>Actinopterygii</taxon>
        <taxon>Neopterygii</taxon>
        <taxon>Teleostei</taxon>
        <taxon>Elopiformes</taxon>
        <taxon>Megalopidae</taxon>
        <taxon>Megalops</taxon>
    </lineage>
</organism>
<evidence type="ECO:0000313" key="3">
    <source>
        <dbReference type="Proteomes" id="UP001046870"/>
    </source>
</evidence>
<comment type="caution">
    <text evidence="2">The sequence shown here is derived from an EMBL/GenBank/DDBJ whole genome shotgun (WGS) entry which is preliminary data.</text>
</comment>
<dbReference type="PANTHER" id="PTHR34153">
    <property type="entry name" value="SI:CH211-262H13.3-RELATED-RELATED"/>
    <property type="match status" value="1"/>
</dbReference>
<evidence type="ECO:0000256" key="1">
    <source>
        <dbReference type="SAM" id="MobiDB-lite"/>
    </source>
</evidence>
<accession>A0A9D3PEN8</accession>
<evidence type="ECO:0000313" key="2">
    <source>
        <dbReference type="EMBL" id="KAG7455520.1"/>
    </source>
</evidence>
<name>A0A9D3PEN8_MEGAT</name>
<dbReference type="PANTHER" id="PTHR34153:SF2">
    <property type="entry name" value="SI:CH211-262H13.3-RELATED"/>
    <property type="match status" value="1"/>
</dbReference>
<proteinExistence type="predicted"/>
<feature type="compositionally biased region" description="Pro residues" evidence="1">
    <location>
        <begin position="135"/>
        <end position="150"/>
    </location>
</feature>
<dbReference type="OrthoDB" id="8939517at2759"/>
<sequence>MVHLVEFLVNKTVAVVPRNWYTDGVTHWPKYRSDERVERAVKGREEPGPDWDTYDVRIIKSCENYLEARQLLKKSLTCNTSDLQSDEEEEVIRVKRKPKPVHFYGGSDIDSDKEEKSAKKRGRIPKSLPSGPAAPHIPPPPSIVPPPPSTTSPQPTECFGEDCLAPTIPLTPFHAPPPPGTPPLTPLQLRRTEYPSKSQGYRPTWRGQETIACSAAEVQILSLLQYLKHQQDQLIAKVNYLTSKLSPAVETHTSAS</sequence>
<keyword evidence="3" id="KW-1185">Reference proteome</keyword>
<dbReference type="Proteomes" id="UP001046870">
    <property type="component" value="Chromosome 24"/>
</dbReference>
<dbReference type="AlphaFoldDB" id="A0A9D3PEN8"/>
<protein>
    <submittedName>
        <fullName evidence="2">Uncharacterized protein</fullName>
    </submittedName>
</protein>
<reference evidence="2" key="1">
    <citation type="submission" date="2021-01" db="EMBL/GenBank/DDBJ databases">
        <authorList>
            <person name="Zahm M."/>
            <person name="Roques C."/>
            <person name="Cabau C."/>
            <person name="Klopp C."/>
            <person name="Donnadieu C."/>
            <person name="Jouanno E."/>
            <person name="Lampietro C."/>
            <person name="Louis A."/>
            <person name="Herpin A."/>
            <person name="Echchiki A."/>
            <person name="Berthelot C."/>
            <person name="Parey E."/>
            <person name="Roest-Crollius H."/>
            <person name="Braasch I."/>
            <person name="Postlethwait J."/>
            <person name="Bobe J."/>
            <person name="Montfort J."/>
            <person name="Bouchez O."/>
            <person name="Begum T."/>
            <person name="Mejri S."/>
            <person name="Adams A."/>
            <person name="Chen W.-J."/>
            <person name="Guiguen Y."/>
        </authorList>
    </citation>
    <scope>NUCLEOTIDE SEQUENCE</scope>
    <source>
        <strain evidence="2">YG-15Mar2019-1</strain>
        <tissue evidence="2">Brain</tissue>
    </source>
</reference>
<feature type="region of interest" description="Disordered" evidence="1">
    <location>
        <begin position="102"/>
        <end position="161"/>
    </location>
</feature>
<gene>
    <name evidence="2" type="ORF">MATL_G00257610</name>
</gene>
<dbReference type="EMBL" id="JAFDVH010000024">
    <property type="protein sequence ID" value="KAG7455520.1"/>
    <property type="molecule type" value="Genomic_DNA"/>
</dbReference>